<dbReference type="SUPFAM" id="SSF53613">
    <property type="entry name" value="Ribokinase-like"/>
    <property type="match status" value="1"/>
</dbReference>
<dbReference type="NCBIfam" id="TIGR00097">
    <property type="entry name" value="HMP-P_kinase"/>
    <property type="match status" value="1"/>
</dbReference>
<evidence type="ECO:0000313" key="7">
    <source>
        <dbReference type="EMBL" id="CCK76296.1"/>
    </source>
</evidence>
<keyword evidence="4" id="KW-0511">Multifunctional enzyme</keyword>
<dbReference type="CDD" id="cd00564">
    <property type="entry name" value="TMP_TenI"/>
    <property type="match status" value="1"/>
</dbReference>
<keyword evidence="7" id="KW-0418">Kinase</keyword>
<accession>R4YMS3</accession>
<dbReference type="HOGENOM" id="CLU_018272_7_1_6"/>
<dbReference type="GO" id="GO:0009228">
    <property type="term" value="P:thiamine biosynthetic process"/>
    <property type="evidence" value="ECO:0007669"/>
    <property type="project" value="UniProtKB-KW"/>
</dbReference>
<name>R4YMS3_OLEAN</name>
<dbReference type="Pfam" id="PF02581">
    <property type="entry name" value="TMP-TENI"/>
    <property type="match status" value="1"/>
</dbReference>
<dbReference type="PANTHER" id="PTHR20858:SF17">
    <property type="entry name" value="HYDROXYMETHYLPYRIMIDINE_PHOSPHOMETHYLPYRIMIDINE KINASE THI20-RELATED"/>
    <property type="match status" value="1"/>
</dbReference>
<keyword evidence="8" id="KW-1185">Reference proteome</keyword>
<dbReference type="PATRIC" id="fig|698738.3.peg.2195"/>
<dbReference type="PANTHER" id="PTHR20858">
    <property type="entry name" value="PHOSPHOMETHYLPYRIMIDINE KINASE"/>
    <property type="match status" value="1"/>
</dbReference>
<comment type="cofactor">
    <cofactor evidence="1">
        <name>Mg(2+)</name>
        <dbReference type="ChEBI" id="CHEBI:18420"/>
    </cofactor>
</comment>
<dbReference type="EMBL" id="FO203512">
    <property type="protein sequence ID" value="CCK76296.1"/>
    <property type="molecule type" value="Genomic_DNA"/>
</dbReference>
<dbReference type="Gene3D" id="3.40.1190.20">
    <property type="match status" value="1"/>
</dbReference>
<comment type="pathway">
    <text evidence="2">Cofactor biosynthesis; thiamine diphosphate biosynthesis.</text>
</comment>
<sequence length="523" mass="57462">MDLDDTTQNHTIQKSRPIVWSIAASDSGGGAGIQADLNTFHSLGCHGCTVITAITAQNSVAVEKIHPLSAVDLAAQWQALEKDLLPEAIKIGLLTESKTVRWLARRLESLRSNHEFFSVWDPVLKASTGTHFLDAFGREEINPLLKQVDLITPNLQEAEMLTKISITSFADIQLAAQQLLDRGVKNVLIKGGHSFDRAGNSLGKASFCRDYFANKDQSFWLSHAKQNQPNNHGTGCTLASAIASFVSQQHSLSDSIVLANRFIQQGLRLAAPQGKGAGPVWQAALENHPADFSEISKSAEDFEQENSIQSFPKADNLGLYAIVDNLIDLERLTTQGITTLQWRDKSAVGSDDKKENLQRAIKHCQRANIPLYINDDWQLALEFNAYGIHLGQEDLAQIQHNDLKRLQKKGLHLGISCHNETELAYAHSLKPSYLAFGPVFTPKSKIVAHPQLGLSKLKLWQSGYGKLYPTTCIGGIDLNNMQSVLATGITSIAVISAIDDEQKSSVFIETFLKNTQSRPKAVI</sequence>
<evidence type="ECO:0000256" key="3">
    <source>
        <dbReference type="ARBA" id="ARBA00012135"/>
    </source>
</evidence>
<dbReference type="KEGG" id="oai:OLEAN_C21200"/>
<dbReference type="UniPathway" id="UPA00060">
    <property type="reaction ID" value="UER00138"/>
</dbReference>
<evidence type="ECO:0000259" key="5">
    <source>
        <dbReference type="Pfam" id="PF02581"/>
    </source>
</evidence>
<feature type="domain" description="Pyridoxamine kinase/Phosphomethylpyrimidine kinase" evidence="6">
    <location>
        <begin position="26"/>
        <end position="281"/>
    </location>
</feature>
<dbReference type="AlphaFoldDB" id="R4YMS3"/>
<dbReference type="OrthoDB" id="9789949at2"/>
<gene>
    <name evidence="7" type="primary">thiDE</name>
    <name evidence="7" type="ORF">OLEAN_C21200</name>
</gene>
<dbReference type="InterPro" id="IPR013749">
    <property type="entry name" value="PM/HMP-P_kinase-1"/>
</dbReference>
<dbReference type="GO" id="GO:0009229">
    <property type="term" value="P:thiamine diphosphate biosynthetic process"/>
    <property type="evidence" value="ECO:0007669"/>
    <property type="project" value="UniProtKB-UniPathway"/>
</dbReference>
<evidence type="ECO:0000256" key="1">
    <source>
        <dbReference type="ARBA" id="ARBA00001946"/>
    </source>
</evidence>
<evidence type="ECO:0000259" key="6">
    <source>
        <dbReference type="Pfam" id="PF08543"/>
    </source>
</evidence>
<dbReference type="SUPFAM" id="SSF51391">
    <property type="entry name" value="Thiamin phosphate synthase"/>
    <property type="match status" value="1"/>
</dbReference>
<evidence type="ECO:0000313" key="8">
    <source>
        <dbReference type="Proteomes" id="UP000032749"/>
    </source>
</evidence>
<dbReference type="Proteomes" id="UP000032749">
    <property type="component" value="Chromosome"/>
</dbReference>
<dbReference type="Gene3D" id="3.20.20.70">
    <property type="entry name" value="Aldolase class I"/>
    <property type="match status" value="1"/>
</dbReference>
<evidence type="ECO:0000256" key="2">
    <source>
        <dbReference type="ARBA" id="ARBA00004948"/>
    </source>
</evidence>
<dbReference type="GO" id="GO:0005829">
    <property type="term" value="C:cytosol"/>
    <property type="evidence" value="ECO:0007669"/>
    <property type="project" value="TreeGrafter"/>
</dbReference>
<dbReference type="InterPro" id="IPR004399">
    <property type="entry name" value="HMP/HMP-P_kinase_dom"/>
</dbReference>
<protein>
    <recommendedName>
        <fullName evidence="3">hydroxymethylpyrimidine kinase</fullName>
        <ecNumber evidence="3">2.7.1.49</ecNumber>
    </recommendedName>
</protein>
<dbReference type="GO" id="GO:0008972">
    <property type="term" value="F:phosphomethylpyrimidine kinase activity"/>
    <property type="evidence" value="ECO:0007669"/>
    <property type="project" value="InterPro"/>
</dbReference>
<dbReference type="InterPro" id="IPR036206">
    <property type="entry name" value="ThiamineP_synth_sf"/>
</dbReference>
<dbReference type="InterPro" id="IPR013785">
    <property type="entry name" value="Aldolase_TIM"/>
</dbReference>
<dbReference type="InterPro" id="IPR022998">
    <property type="entry name" value="ThiamineP_synth_TenI"/>
</dbReference>
<dbReference type="EC" id="2.7.1.49" evidence="3"/>
<proteinExistence type="predicted"/>
<reference evidence="7 8" key="1">
    <citation type="journal article" date="2013" name="Nat. Commun.">
        <title>Genome sequence and functional genomic analysis of the oil-degrading bacterium Oleispira antarctica.</title>
        <authorList>
            <person name="Kube M."/>
            <person name="Chernikova T.N."/>
            <person name="Al-Ramahi Y."/>
            <person name="Beloqui A."/>
            <person name="Lopez-Cortez N."/>
            <person name="Guazzaroni M.E."/>
            <person name="Heipieper H.J."/>
            <person name="Klages S."/>
            <person name="Kotsyurbenko O.R."/>
            <person name="Langer I."/>
            <person name="Nechitaylo T.Y."/>
            <person name="Lunsdorf H."/>
            <person name="Fernandez M."/>
            <person name="Juarez S."/>
            <person name="Ciordia S."/>
            <person name="Singer A."/>
            <person name="Kagan O."/>
            <person name="Egorova O."/>
            <person name="Petit P.A."/>
            <person name="Stogios P."/>
            <person name="Kim Y."/>
            <person name="Tchigvintsev A."/>
            <person name="Flick R."/>
            <person name="Denaro R."/>
            <person name="Genovese M."/>
            <person name="Albar J.P."/>
            <person name="Reva O.N."/>
            <person name="Martinez-Gomariz M."/>
            <person name="Tran H."/>
            <person name="Ferrer M."/>
            <person name="Savchenko A."/>
            <person name="Yakunin A.F."/>
            <person name="Yakimov M.M."/>
            <person name="Golyshina O.V."/>
            <person name="Reinhardt R."/>
            <person name="Golyshin P.N."/>
        </authorList>
    </citation>
    <scope>NUCLEOTIDE SEQUENCE [LARGE SCALE GENOMIC DNA]</scope>
</reference>
<feature type="domain" description="Thiamine phosphate synthase/TenI" evidence="5">
    <location>
        <begin position="329"/>
        <end position="498"/>
    </location>
</feature>
<keyword evidence="7" id="KW-0808">Transferase</keyword>
<dbReference type="InterPro" id="IPR029056">
    <property type="entry name" value="Ribokinase-like"/>
</dbReference>
<evidence type="ECO:0000256" key="4">
    <source>
        <dbReference type="ARBA" id="ARBA00023268"/>
    </source>
</evidence>
<dbReference type="Pfam" id="PF08543">
    <property type="entry name" value="Phos_pyr_kin"/>
    <property type="match status" value="1"/>
</dbReference>
<dbReference type="STRING" id="698738.OLEAN_C21200"/>
<organism evidence="7 8">
    <name type="scientific">Oleispira antarctica RB-8</name>
    <dbReference type="NCBI Taxonomy" id="698738"/>
    <lineage>
        <taxon>Bacteria</taxon>
        <taxon>Pseudomonadati</taxon>
        <taxon>Pseudomonadota</taxon>
        <taxon>Gammaproteobacteria</taxon>
        <taxon>Oceanospirillales</taxon>
        <taxon>Oceanospirillaceae</taxon>
        <taxon>Oleispira</taxon>
    </lineage>
</organism>
<dbReference type="CDD" id="cd01169">
    <property type="entry name" value="HMPP_kinase"/>
    <property type="match status" value="1"/>
</dbReference>
<dbReference type="GO" id="GO:0008902">
    <property type="term" value="F:hydroxymethylpyrimidine kinase activity"/>
    <property type="evidence" value="ECO:0007669"/>
    <property type="project" value="UniProtKB-EC"/>
</dbReference>